<dbReference type="Pfam" id="PF00975">
    <property type="entry name" value="Thioesterase"/>
    <property type="match status" value="1"/>
</dbReference>
<dbReference type="Gene3D" id="3.40.50.980">
    <property type="match status" value="8"/>
</dbReference>
<dbReference type="FunFam" id="3.40.50.980:FF:000001">
    <property type="entry name" value="Non-ribosomal peptide synthetase"/>
    <property type="match status" value="4"/>
</dbReference>
<dbReference type="InterPro" id="IPR020845">
    <property type="entry name" value="AMP-binding_CS"/>
</dbReference>
<dbReference type="InterPro" id="IPR006162">
    <property type="entry name" value="Ppantetheine_attach_site"/>
</dbReference>
<dbReference type="InterPro" id="IPR010071">
    <property type="entry name" value="AA_adenyl_dom"/>
</dbReference>
<feature type="domain" description="Carrier" evidence="6">
    <location>
        <begin position="3251"/>
        <end position="3326"/>
    </location>
</feature>
<dbReference type="FunFam" id="3.40.50.12780:FF:000012">
    <property type="entry name" value="Non-ribosomal peptide synthetase"/>
    <property type="match status" value="4"/>
</dbReference>
<dbReference type="RefSeq" id="WP_120623363.1">
    <property type="nucleotide sequence ID" value="NZ_RAWG01000003.1"/>
</dbReference>
<evidence type="ECO:0000256" key="5">
    <source>
        <dbReference type="SAM" id="MobiDB-lite"/>
    </source>
</evidence>
<comment type="cofactor">
    <cofactor evidence="1">
        <name>pantetheine 4'-phosphate</name>
        <dbReference type="ChEBI" id="CHEBI:47942"/>
    </cofactor>
</comment>
<dbReference type="NCBIfam" id="NF003417">
    <property type="entry name" value="PRK04813.1"/>
    <property type="match status" value="4"/>
</dbReference>
<dbReference type="GO" id="GO:0003824">
    <property type="term" value="F:catalytic activity"/>
    <property type="evidence" value="ECO:0007669"/>
    <property type="project" value="InterPro"/>
</dbReference>
<feature type="compositionally biased region" description="Basic and acidic residues" evidence="5">
    <location>
        <begin position="1127"/>
        <end position="1139"/>
    </location>
</feature>
<dbReference type="InterPro" id="IPR029058">
    <property type="entry name" value="AB_hydrolase_fold"/>
</dbReference>
<dbReference type="FunFam" id="3.30.300.30:FF:000010">
    <property type="entry name" value="Enterobactin synthetase component F"/>
    <property type="match status" value="4"/>
</dbReference>
<dbReference type="Gene3D" id="3.30.559.10">
    <property type="entry name" value="Chloramphenicol acetyltransferase-like domain"/>
    <property type="match status" value="4"/>
</dbReference>
<proteinExistence type="inferred from homology"/>
<dbReference type="InterPro" id="IPR009081">
    <property type="entry name" value="PP-bd_ACP"/>
</dbReference>
<dbReference type="InterPro" id="IPR036736">
    <property type="entry name" value="ACP-like_sf"/>
</dbReference>
<dbReference type="Gene3D" id="3.40.50.1820">
    <property type="entry name" value="alpha/beta hydrolase"/>
    <property type="match status" value="1"/>
</dbReference>
<dbReference type="SUPFAM" id="SSF52777">
    <property type="entry name" value="CoA-dependent acyltransferases"/>
    <property type="match status" value="8"/>
</dbReference>
<evidence type="ECO:0000313" key="8">
    <source>
        <dbReference type="Proteomes" id="UP000273405"/>
    </source>
</evidence>
<dbReference type="InterPro" id="IPR001242">
    <property type="entry name" value="Condensation_dom"/>
</dbReference>
<organism evidence="7 8">
    <name type="scientific">Corallococcus sicarius</name>
    <dbReference type="NCBI Taxonomy" id="2316726"/>
    <lineage>
        <taxon>Bacteria</taxon>
        <taxon>Pseudomonadati</taxon>
        <taxon>Myxococcota</taxon>
        <taxon>Myxococcia</taxon>
        <taxon>Myxococcales</taxon>
        <taxon>Cystobacterineae</taxon>
        <taxon>Myxococcaceae</taxon>
        <taxon>Corallococcus</taxon>
    </lineage>
</organism>
<dbReference type="Pfam" id="PF00668">
    <property type="entry name" value="Condensation"/>
    <property type="match status" value="4"/>
</dbReference>
<dbReference type="OrthoDB" id="5475738at2"/>
<protein>
    <submittedName>
        <fullName evidence="7">Non-ribosomal peptide synthetase</fullName>
    </submittedName>
</protein>
<dbReference type="GO" id="GO:0005829">
    <property type="term" value="C:cytosol"/>
    <property type="evidence" value="ECO:0007669"/>
    <property type="project" value="TreeGrafter"/>
</dbReference>
<dbReference type="SUPFAM" id="SSF47336">
    <property type="entry name" value="ACP-like"/>
    <property type="match status" value="4"/>
</dbReference>
<dbReference type="Gene3D" id="3.30.559.30">
    <property type="entry name" value="Nonribosomal peptide synthetase, condensation domain"/>
    <property type="match status" value="4"/>
</dbReference>
<dbReference type="CDD" id="cd19531">
    <property type="entry name" value="LCL_NRPS-like"/>
    <property type="match status" value="4"/>
</dbReference>
<dbReference type="InterPro" id="IPR020802">
    <property type="entry name" value="TesA-like"/>
</dbReference>
<dbReference type="SUPFAM" id="SSF53474">
    <property type="entry name" value="alpha/beta-Hydrolases"/>
    <property type="match status" value="1"/>
</dbReference>
<dbReference type="GO" id="GO:0044550">
    <property type="term" value="P:secondary metabolite biosynthetic process"/>
    <property type="evidence" value="ECO:0007669"/>
    <property type="project" value="UniProtKB-ARBA"/>
</dbReference>
<reference evidence="8" key="1">
    <citation type="submission" date="2018-09" db="EMBL/GenBank/DDBJ databases">
        <authorList>
            <person name="Livingstone P.G."/>
            <person name="Whitworth D.E."/>
        </authorList>
    </citation>
    <scope>NUCLEOTIDE SEQUENCE [LARGE SCALE GENOMIC DNA]</scope>
    <source>
        <strain evidence="8">CA040B</strain>
    </source>
</reference>
<dbReference type="CDD" id="cd05930">
    <property type="entry name" value="A_NRPS"/>
    <property type="match status" value="1"/>
</dbReference>
<feature type="region of interest" description="Disordered" evidence="5">
    <location>
        <begin position="1"/>
        <end position="23"/>
    </location>
</feature>
<dbReference type="InterPro" id="IPR000873">
    <property type="entry name" value="AMP-dep_synth/lig_dom"/>
</dbReference>
<dbReference type="Proteomes" id="UP000273405">
    <property type="component" value="Unassembled WGS sequence"/>
</dbReference>
<dbReference type="InterPro" id="IPR025110">
    <property type="entry name" value="AMP-bd_C"/>
</dbReference>
<feature type="region of interest" description="Disordered" evidence="5">
    <location>
        <begin position="1077"/>
        <end position="1096"/>
    </location>
</feature>
<dbReference type="PROSITE" id="PS00455">
    <property type="entry name" value="AMP_BINDING"/>
    <property type="match status" value="4"/>
</dbReference>
<evidence type="ECO:0000259" key="6">
    <source>
        <dbReference type="PROSITE" id="PS50075"/>
    </source>
</evidence>
<dbReference type="GO" id="GO:0031177">
    <property type="term" value="F:phosphopantetheine binding"/>
    <property type="evidence" value="ECO:0007669"/>
    <property type="project" value="InterPro"/>
</dbReference>
<comment type="caution">
    <text evidence="7">The sequence shown here is derived from an EMBL/GenBank/DDBJ whole genome shotgun (WGS) entry which is preliminary data.</text>
</comment>
<dbReference type="FunFam" id="2.30.38.10:FF:000001">
    <property type="entry name" value="Non-ribosomal peptide synthetase PvdI"/>
    <property type="match status" value="4"/>
</dbReference>
<dbReference type="PANTHER" id="PTHR45527">
    <property type="entry name" value="NONRIBOSOMAL PEPTIDE SYNTHETASE"/>
    <property type="match status" value="1"/>
</dbReference>
<feature type="domain" description="Carrier" evidence="6">
    <location>
        <begin position="1680"/>
        <end position="1755"/>
    </location>
</feature>
<dbReference type="CDD" id="cd12117">
    <property type="entry name" value="A_NRPS_Srf_like"/>
    <property type="match status" value="2"/>
</dbReference>
<keyword evidence="3" id="KW-0596">Phosphopantetheine</keyword>
<evidence type="ECO:0000256" key="2">
    <source>
        <dbReference type="ARBA" id="ARBA00006432"/>
    </source>
</evidence>
<dbReference type="SMART" id="SM00824">
    <property type="entry name" value="PKS_TE"/>
    <property type="match status" value="1"/>
</dbReference>
<dbReference type="InterPro" id="IPR023213">
    <property type="entry name" value="CAT-like_dom_sf"/>
</dbReference>
<evidence type="ECO:0000313" key="7">
    <source>
        <dbReference type="EMBL" id="RKH48164.1"/>
    </source>
</evidence>
<keyword evidence="4" id="KW-0597">Phosphoprotein</keyword>
<dbReference type="SMART" id="SM00823">
    <property type="entry name" value="PKS_PP"/>
    <property type="match status" value="4"/>
</dbReference>
<feature type="domain" description="Carrier" evidence="6">
    <location>
        <begin position="4309"/>
        <end position="4384"/>
    </location>
</feature>
<dbReference type="Pfam" id="PF00501">
    <property type="entry name" value="AMP-binding"/>
    <property type="match status" value="4"/>
</dbReference>
<dbReference type="SUPFAM" id="SSF56801">
    <property type="entry name" value="Acetyl-CoA synthetase-like"/>
    <property type="match status" value="4"/>
</dbReference>
<dbReference type="Gene3D" id="3.30.300.30">
    <property type="match status" value="4"/>
</dbReference>
<dbReference type="FunFam" id="3.30.559.10:FF:000012">
    <property type="entry name" value="Non-ribosomal peptide synthetase"/>
    <property type="match status" value="4"/>
</dbReference>
<evidence type="ECO:0000256" key="4">
    <source>
        <dbReference type="ARBA" id="ARBA00022553"/>
    </source>
</evidence>
<dbReference type="GO" id="GO:0043041">
    <property type="term" value="P:amino acid activation for nonribosomal peptide biosynthetic process"/>
    <property type="evidence" value="ECO:0007669"/>
    <property type="project" value="TreeGrafter"/>
</dbReference>
<comment type="similarity">
    <text evidence="2">Belongs to the ATP-dependent AMP-binding enzyme family.</text>
</comment>
<keyword evidence="8" id="KW-1185">Reference proteome</keyword>
<gene>
    <name evidence="7" type="ORF">D7X12_00870</name>
</gene>
<dbReference type="NCBIfam" id="TIGR01733">
    <property type="entry name" value="AA-adenyl-dom"/>
    <property type="match status" value="4"/>
</dbReference>
<dbReference type="InterPro" id="IPR045851">
    <property type="entry name" value="AMP-bd_C_sf"/>
</dbReference>
<dbReference type="PANTHER" id="PTHR45527:SF1">
    <property type="entry name" value="FATTY ACID SYNTHASE"/>
    <property type="match status" value="1"/>
</dbReference>
<name>A0A3A8P8N4_9BACT</name>
<dbReference type="FunFam" id="1.10.1200.10:FF:000005">
    <property type="entry name" value="Nonribosomal peptide synthetase 1"/>
    <property type="match status" value="4"/>
</dbReference>
<dbReference type="PROSITE" id="PS50075">
    <property type="entry name" value="CARRIER"/>
    <property type="match status" value="4"/>
</dbReference>
<accession>A0A3A8P8N4</accession>
<dbReference type="InterPro" id="IPR001031">
    <property type="entry name" value="Thioesterase"/>
</dbReference>
<sequence length="4654" mass="507690">MSSAESKGSHTAAGATPEQKRARLAELLRTKARPVQQAPVSFSQERMWFQDRLSPGSASFNIPVRVRFSGSLDAEVLRASLQELVVRHAPLRTTFVEQDGRPLQRIAQGLDLALPVVDLRPLAAEEREAEAQRRILDEARQPFDLEKGPLLRTVLYRLDTLEHILLLKLHHIITDGWSMGVLVRELSALYPALAAGRPSPLPPLPMQYADYAAWQRESLKGEVLDSHLRWWRERLDPDAVLELPTDRPRPAVASGRGARITEVLPHPLIESLKALARAEGTTLFGVLLAGFQVLLSRYTGQQDVVVGTSIAGRGRAELEGLIGLFTNYLAFRTDLSGQPSFRELLGRVRETTLEAYAHQDVPFEKLVDALKPERQLSVNPLFQVALTLQNAPLPPLRLPGLVLDAQPVDNRTSKADLSLLATELPEGLRVTAEYNTDLFEPGSIQRLLAHLRTLLEGAASAPDRRILELPLMDAAEQRQVRSAWTGGTAPFPEDTCLHALFEAQARRTPEAPAVQFQGQSLTYAQLDTRANQLAHALRRRGVGLESRVALSVERSLDVAVGLLGILKAGGAWVPVDPLLPRERLAFMLEDSGATVMVTQAPLLERFPQAHQSRALCLDAERAALAGERPEAPVSGVGPRNLAYVLYTSGSTGIPKGTAIEHRGVTNLVTHEAVAYGIGPGSRVLQFASLSFDLSVEEIFTTLCSGATLVLAPLEDLMPGEPLRKLVRDEALTVISVTPATLAATPAEGLPSLRTVISGGEALPSEVVARWAPGRRLLNTYGPTEATVMATLTECVADGRVPSIGRPLANVRAYVLDARGEPVPVGIKGELHLGGVGVARGYAGRAALTAERFMPDAFSGEAGARLYRTGDVVRWREDGTLEFIGRADAQVKVRGFRIEPGEVEAALAKLPPVREAVVVAREDGPGGKRLVGYAVLREGMTADGHELRAALKDVLPEYMVPSAVVVLSALPLTTNGKVDRKALPAPDLAANGTQDYVAPRTPTEERLAALWQELLGVTRVGAHDSFFELGGHSLLATQALSRIRQAFAVELPLRRLFESPALDAVARLIDEALAKRSQPELAPAPRKQHEARARPVPTIPLEEAARAMEAHASAPPRGDTEVPLAAEARQRSEEAAHATEARASAPPRGDAGVPFTAEARQRMLVDWNATVTDYPRGSTLPEVFAQVVARFPDKVAIEFGDSHLTYRQLDARANQLAWHLRSLGVSTDSRVALSMERSLELLVSLVAILKAGGAYVPLDPAYPRERLTAMVEDASPRVLLTSRALLPKLPHEGLRAVVLEELSLDAEPTHAPPLAALPDSLAYIDFTSGSTGRPKGVGTPHAAVLRTLFGVDFARFGPEETLLLMAPLAFDASTLEVWGALLHGAKLAVFPPHPPSDPRELEQVLVRHGVTMLWLTAGLFAQVVDSHLPALRSLRQVLTGGDVISASHVRRVLEDLRIPVTAGYGPTETTVFATSHRFTSASQVRTSVPLGRPLGNTQVYVLDASSQPVPPGVTGELYVGGEGLARGYVGQPALTAERFLPHPFATTPGARLYRTGDLARWREDGVLEFLGRTDAQVKVRGFRIELAEVEAALLAHSDVREAIVVAREDVPGDKRLVAYVVAAESLDMAALRAFLKQRLPDYMVPSALGRLAALPLTANGKVDRKALPAPSTFQDRVPTRPPRTDTERRLATLWEEVLQTGTVGAEDNFFELGGHSLSATQILSRIRRAFQAELSIADLFASPTVEAVARRIETQAPLRPALTAPPLRPVPRDGHLPLSFAQQRLWFLSKLEPDSTAYNLPFVVRLEGTLDVPAFARALRDLLQRHESLRTTFHEQDSVPVQRIAPAPALPAGWMDLSTWPDAAHALRALIDEEARQLFHLESGPLWRVLLVRMDARHHVLLLTLHHVIADAWSMGVFLQELTTLYAAHAERRAPELKPLPVQYADFSVWQHGWLRDEALEAQLGWWRQQLQDAPKALELPTDRPRPPTQTFRGAVWPFQFPRELSDAMQVLCRREGVTPSMVVLAAFQVLLSRYSGQEDVAVGSPIAGRHHAELEGLIGFFVNTLVLRTKLGGDPTFRELLTRVRDTALGAYAHQDLPFEKLVEALRPERDPRRPPLFQVMLAYQNAPMPETMGTGLRLQPLEPRGGTAKFDLTLALNDTADGLKGLLEYNTDLFYAATAGHIVGHLRTLLEAAVREPECRLSALPMLTPGERELLFQEGKTPATAQDGCPPVLLQAQARLRPEAVAVEHEGRTLSWAEVHRKALEWRTRAEVALPPPPPLVPVPRDAVLPLSFAQQRLWLIDQLEPGSSAYNLFMALRVEGALDVAALEQAFAALVARHESLRTVFVSQEGEPVQVILPTVPRALEQVDLSALAPDVAHAALEQGLREEALRPFDLARGPLLRVALRRLGPEAQVLSLNLHHIVSDGWSMGVLVRELTALYAAHASGQPPRLAPLPVQYVDFAVWQRAWLKDEVLEHMMAWWRQQLSGVPPLLELPTDKPRPSIQSYRGAQVPVRLSATLTESLQALSQREGGTLFMGLVSAFQVLLSRYAGQEDITLGSPIAGRTRQETEGLIGFFVNTLVLRTHVDPKATFRELLGRVRATTLAAYEHQDAPFEKLVEALQPRRSLSHSPLFQVLLALQNAPLQPVTLASGPGGSAPLRLLPLEQDFQTTQFDLTLDLARTPQGLHGTLSYRTDLFEPATIGRMVEHLRTLLEAAVARPDTRVGELPLLTQGEREQLLVTWNQTQAEYPRDATIPRLFEAQARKTPDAVAVVSGKQRLTYREVEAKANQLAHRLRKLGVGPEIRVGLCVERTADVVVGTLGIMKAGGAYVPLDPSYPKERLGWLLEDARGPALVAHSHLLEALPAFTAQAVCLDRDDALAEESSAPPPTEAQPENVAYFIYTSGSTGRPKGVAVTHRNAVAFLTWAQATFEAEETKAVLAATSLNFDLSVFELFAPLMRGGSVVVVRDALHLAEEKLEAEVTLINTVPSAMAQLVKLGAVPPSVRVVNLAGEALPETLAKQVYGVPTVRKLYNLYGPSEDTTYSTGSLVGREEVPNIGRPLANTRAYVLDAYLQPVPVGVAGELYLAGEGQTRGYLLRPELTAERFLPEVHGPAGSRMYRTGDRVRYRADGVLEYLGRVDFQVKVRGFRIELGEVEAALRQHKAVKDAVVVAKGDGADKRLVAYVAAKAGATPEAESLKADLRQRLPEYMVPGTVVVLDALPLNANGKVERKALPEPEAQQPGGTYEAPRTALEAKLAAIWSDVLHVPRVGVKDDFFALGGHSLLATQVVSRVRTETGTELPLRALFEAPTIAALASRIEGSGRSHDDVRMPPLVPVPRDGPLPLSFAQQRLWFLDRLHPGSPFYNIPAAVRLDGPLNPEALARGLQELVQRHEALRTTFHTREDGEPVQRIHPHADLPLARVDLGHVPEAQKDAEARRLAHEEALKPFDLARAPLIRTTLLRLSEQRHVLLVSVHHIVSDGWSSRVLVEEMAALYLSFSRGLPSPLPPLPLQYADYAAWQRDWLKGEVLEQQVGWWKQQLAGVPHALELPTDKPRPSVQTFHGAQVPVVLSHATSQGLKALSHQEGATPFMVLLATWQVLLSRYSGQQDFSVGSPIAGRHLGELEGIVGFFVNTLVLRARVDRRASFLQLLREVKEMALGAYTHQDLPFERLVEELRPARDASRGPLIQVAFSLRNVPPRAPRKQELTLRPLDVEEATVKFELELGLVESPEGYTGALSYNTDLFEQGTVARMAEHFRTLVEGLVARPEAPLGSQSLLTQAERQRMLVDWNATATEYPRGSTLPEVFAQAVARFPDKVAVEAGDSRLTYRQLDARANQLAWHLRALGVDTDARVGVTLERSLELFVTLLAILKAGGAYVPMDPAYPRERLAAMVEDAAPRIVVTSRALLPKLPSQGLRAVVQEELSLEAGPTHAPPRAALPDSLAYIVFTSGSTGRPKGVGSSHAAVLRTLFGVDFGLGPEETLLHMAPLAFDASTFEIWGALLHGSKLAVFPPHPPGDPYELEQVLVRHGVTTLWITVGLFTQVVDTHLHALRSVRQVLTGGDVIPASHVRRVLEELRIPVTAGYGPTEGTVFATSHRFTSAAQVGTSVPLGRPIGNTQLYVLDASGQPVPSGVAGELYMGGDGLARGYLGQPALTAERFVPDPFALEPGARVYRTGDLARWRHDGVLEFLGRADTQVKVRGFRIEPGEIEAALMTHAEVREAIVLAREDVPGDKRLVGYVVAPEPFDATALRAHLRTRLPEFMVPSALVRLDALPLTSNSKVDRKALPAPESVTASSADAHVAPRTPLEEQLAQAFANVLRVPRVSVTDNFFDLGGHSLLALRLMAAIREHTGRPLPVSVLFQHATVERLARLALQESAQPTANLLRLDAGTSPLRPLFLVHGGGGGVLGYTELVRQLGSQRPVYGLVASGLEGGELPPDSVEALARDYLVQLRTVQPQGPYLLAGWSFGGLVALELARQLQTVGEQVELLALLDSTVPTPEPRPAPDALSLLGLFARTLGLPWKGLPLDLEALRRLEGRELLATVLEQARSAPGGSVGLDLDTAERLYPLYQRLYEAQRSYVPHGGYSGPALLLRAAASTGPQPDWSMWLTGHLTVYEVPGDHYTMLGEPHASAVAERLRHHLGELG</sequence>
<dbReference type="PROSITE" id="PS00012">
    <property type="entry name" value="PHOSPHOPANTETHEINE"/>
    <property type="match status" value="3"/>
</dbReference>
<dbReference type="Pfam" id="PF00550">
    <property type="entry name" value="PP-binding"/>
    <property type="match status" value="4"/>
</dbReference>
<dbReference type="NCBIfam" id="NF004282">
    <property type="entry name" value="PRK05691.1"/>
    <property type="match status" value="6"/>
</dbReference>
<evidence type="ECO:0000256" key="3">
    <source>
        <dbReference type="ARBA" id="ARBA00022450"/>
    </source>
</evidence>
<dbReference type="InterPro" id="IPR020806">
    <property type="entry name" value="PKS_PP-bd"/>
</dbReference>
<dbReference type="FunFam" id="3.30.559.30:FF:000001">
    <property type="entry name" value="Non-ribosomal peptide synthetase"/>
    <property type="match status" value="1"/>
</dbReference>
<evidence type="ECO:0000256" key="1">
    <source>
        <dbReference type="ARBA" id="ARBA00001957"/>
    </source>
</evidence>
<feature type="region of interest" description="Disordered" evidence="5">
    <location>
        <begin position="1125"/>
        <end position="1152"/>
    </location>
</feature>
<feature type="domain" description="Carrier" evidence="6">
    <location>
        <begin position="997"/>
        <end position="1072"/>
    </location>
</feature>
<dbReference type="Pfam" id="PF13193">
    <property type="entry name" value="AMP-binding_C"/>
    <property type="match status" value="4"/>
</dbReference>
<dbReference type="Gene3D" id="2.30.38.10">
    <property type="entry name" value="Luciferase, Domain 3"/>
    <property type="match status" value="4"/>
</dbReference>
<dbReference type="EMBL" id="RAWG01000003">
    <property type="protein sequence ID" value="RKH48164.1"/>
    <property type="molecule type" value="Genomic_DNA"/>
</dbReference>
<dbReference type="Gene3D" id="1.10.1200.10">
    <property type="entry name" value="ACP-like"/>
    <property type="match status" value="4"/>
</dbReference>